<protein>
    <submittedName>
        <fullName evidence="2">Uncharacterized protein</fullName>
    </submittedName>
</protein>
<feature type="compositionally biased region" description="Polar residues" evidence="1">
    <location>
        <begin position="68"/>
        <end position="78"/>
    </location>
</feature>
<evidence type="ECO:0000313" key="3">
    <source>
        <dbReference type="Proteomes" id="UP000235943"/>
    </source>
</evidence>
<name>A0A2N8TRW8_9ACTN</name>
<organism evidence="2 3">
    <name type="scientific">Streptomyces cahuitamycinicus</name>
    <dbReference type="NCBI Taxonomy" id="2070367"/>
    <lineage>
        <taxon>Bacteria</taxon>
        <taxon>Bacillati</taxon>
        <taxon>Actinomycetota</taxon>
        <taxon>Actinomycetes</taxon>
        <taxon>Kitasatosporales</taxon>
        <taxon>Streptomycetaceae</taxon>
        <taxon>Streptomyces</taxon>
    </lineage>
</organism>
<dbReference type="EMBL" id="POUC01000074">
    <property type="protein sequence ID" value="PNG21764.1"/>
    <property type="molecule type" value="Genomic_DNA"/>
</dbReference>
<feature type="region of interest" description="Disordered" evidence="1">
    <location>
        <begin position="39"/>
        <end position="78"/>
    </location>
</feature>
<reference evidence="2 3" key="1">
    <citation type="submission" date="2018-01" db="EMBL/GenBank/DDBJ databases">
        <title>Draft genome sequence of Streptomyces sp. 13K301.</title>
        <authorList>
            <person name="Sahin N."/>
            <person name="Saygin H."/>
            <person name="Ay H."/>
        </authorList>
    </citation>
    <scope>NUCLEOTIDE SEQUENCE [LARGE SCALE GENOMIC DNA]</scope>
    <source>
        <strain evidence="2 3">13K301</strain>
    </source>
</reference>
<accession>A0A2N8TRW8</accession>
<evidence type="ECO:0000256" key="1">
    <source>
        <dbReference type="SAM" id="MobiDB-lite"/>
    </source>
</evidence>
<dbReference type="Proteomes" id="UP000235943">
    <property type="component" value="Unassembled WGS sequence"/>
</dbReference>
<sequence>MPDDAFSVAGRCGMFILRRRCAAAPGCVITHAPVFGVPGPGSRLDQRHGRVRSSASHPALLQAIPTPGQHTNLTGTDV</sequence>
<keyword evidence="3" id="KW-1185">Reference proteome</keyword>
<dbReference type="AlphaFoldDB" id="A0A2N8TRW8"/>
<evidence type="ECO:0000313" key="2">
    <source>
        <dbReference type="EMBL" id="PNG21764.1"/>
    </source>
</evidence>
<comment type="caution">
    <text evidence="2">The sequence shown here is derived from an EMBL/GenBank/DDBJ whole genome shotgun (WGS) entry which is preliminary data.</text>
</comment>
<proteinExistence type="predicted"/>
<dbReference type="OrthoDB" id="4311384at2"/>
<gene>
    <name evidence="2" type="ORF">C1J00_13055</name>
</gene>